<feature type="transmembrane region" description="Helical" evidence="1">
    <location>
        <begin position="188"/>
        <end position="209"/>
    </location>
</feature>
<keyword evidence="1" id="KW-0472">Membrane</keyword>
<name>A0A482VG67_ASBVE</name>
<keyword evidence="1" id="KW-1133">Transmembrane helix</keyword>
<dbReference type="AlphaFoldDB" id="A0A482VG67"/>
<feature type="transmembrane region" description="Helical" evidence="1">
    <location>
        <begin position="309"/>
        <end position="332"/>
    </location>
</feature>
<dbReference type="Pfam" id="PF20146">
    <property type="entry name" value="NRF"/>
    <property type="match status" value="1"/>
</dbReference>
<feature type="domain" description="Acyltransferase 3" evidence="2">
    <location>
        <begin position="10"/>
        <end position="392"/>
    </location>
</feature>
<feature type="transmembrane region" description="Helical" evidence="1">
    <location>
        <begin position="644"/>
        <end position="665"/>
    </location>
</feature>
<dbReference type="PANTHER" id="PTHR11161:SF0">
    <property type="entry name" value="O-ACYLTRANSFERASE LIKE PROTEIN"/>
    <property type="match status" value="1"/>
</dbReference>
<feature type="transmembrane region" description="Helical" evidence="1">
    <location>
        <begin position="161"/>
        <end position="181"/>
    </location>
</feature>
<proteinExistence type="predicted"/>
<feature type="transmembrane region" description="Helical" evidence="1">
    <location>
        <begin position="263"/>
        <end position="289"/>
    </location>
</feature>
<dbReference type="OrthoDB" id="118951at2759"/>
<feature type="transmembrane region" description="Helical" evidence="1">
    <location>
        <begin position="97"/>
        <end position="118"/>
    </location>
</feature>
<feature type="domain" description="Acyltransferase 3" evidence="2">
    <location>
        <begin position="564"/>
        <end position="696"/>
    </location>
</feature>
<feature type="transmembrane region" description="Helical" evidence="1">
    <location>
        <begin position="576"/>
        <end position="594"/>
    </location>
</feature>
<sequence length="829" mass="95274">MTEPTPDQIPCLDGLKFISMIWVVSGHQYSITVGGPLTNTKYLMEWADSLYSMFLISGTLSVDTFLTIGGTLMSYGFMKAKYKKVPFNVFLYYFHRYLRLTAPFALVVLVSSTLLVYMGSGPKWPYVKIYFQQNCVDYWWSALLYVQNYVNVSHMCLGQTWYLSIDMQLYIISPLVFLALWKWPKICLPILGLCTLGFMATAFYIAWVNDLTVILSNLYGNATDYSNKYYLLTHTRATPWVIGVILGYYIFKIKQNEIRFRLHKFVALMMWAICLATLLTCVLGGHGTLRGKEYDRMGNSFHIAFVRPVWSIAISWIILACITNYGGPINWILSLPIYQVLNRFTYSIYLTHVTMLYMIIYNKKWPDYFSDLNMAYQFWGTLWFSTGLSFLLVFVTESPMIIIEKMLFVVDASSKVQSGIMSLNIGELGNFEQCISTKGNLSNGETVRGKYCLGHLSMDPEEIQKYTAALGNRIQEQLVLQKKSSAINNLATNNNTMIHGPTWAGCFPDGCSTQDINKIVNQVIESFMFTNITIVFEDMLCQTEKDVHSEFTSDAIFTMYINEVISMMWVVIGHQYSITCGGPVTSTVALMKWADSLHSMFIISGTISVDTFLVIGAFLLTIYFLKEKKKNRPIPIYKFYLQRYLRLTPSLAAMVLISATLLVYLGSGPRWPFVKPYFQDNCVNYWWSTLLYIQNYVNVKNMKFSWLIWIICLAILLTCVLIGHHDLRQVEYDKWKNALYIALVRPAWAIGICWVIYACATDNGAISKLVNSILGYRNFQIMGRFTYAVYLVHVTLMYLISFARKSPIYFSDFEMIQRFWGSLFLSLAL</sequence>
<feature type="transmembrane region" description="Helical" evidence="1">
    <location>
        <begin position="785"/>
        <end position="803"/>
    </location>
</feature>
<dbReference type="EMBL" id="QDEB01102938">
    <property type="protein sequence ID" value="RZC31744.1"/>
    <property type="molecule type" value="Genomic_DNA"/>
</dbReference>
<dbReference type="Pfam" id="PF01757">
    <property type="entry name" value="Acyl_transf_3"/>
    <property type="match status" value="2"/>
</dbReference>
<dbReference type="InterPro" id="IPR002656">
    <property type="entry name" value="Acyl_transf_3_dom"/>
</dbReference>
<keyword evidence="5" id="KW-1185">Reference proteome</keyword>
<keyword evidence="1" id="KW-0812">Transmembrane</keyword>
<evidence type="ECO:0000313" key="4">
    <source>
        <dbReference type="EMBL" id="RZC31744.1"/>
    </source>
</evidence>
<accession>A0A482VG67</accession>
<feature type="transmembrane region" description="Helical" evidence="1">
    <location>
        <begin position="374"/>
        <end position="396"/>
    </location>
</feature>
<dbReference type="InterPro" id="IPR052728">
    <property type="entry name" value="O2_lipid_transport_reg"/>
</dbReference>
<organism evidence="4 5">
    <name type="scientific">Asbolus verrucosus</name>
    <name type="common">Desert ironclad beetle</name>
    <dbReference type="NCBI Taxonomy" id="1661398"/>
    <lineage>
        <taxon>Eukaryota</taxon>
        <taxon>Metazoa</taxon>
        <taxon>Ecdysozoa</taxon>
        <taxon>Arthropoda</taxon>
        <taxon>Hexapoda</taxon>
        <taxon>Insecta</taxon>
        <taxon>Pterygota</taxon>
        <taxon>Neoptera</taxon>
        <taxon>Endopterygota</taxon>
        <taxon>Coleoptera</taxon>
        <taxon>Polyphaga</taxon>
        <taxon>Cucujiformia</taxon>
        <taxon>Tenebrionidae</taxon>
        <taxon>Pimeliinae</taxon>
        <taxon>Asbolus</taxon>
    </lineage>
</organism>
<feature type="transmembrane region" description="Helical" evidence="1">
    <location>
        <begin position="344"/>
        <end position="362"/>
    </location>
</feature>
<gene>
    <name evidence="4" type="ORF">BDFB_007716</name>
</gene>
<reference evidence="4 5" key="1">
    <citation type="submission" date="2017-03" db="EMBL/GenBank/DDBJ databases">
        <title>Genome of the blue death feigning beetle - Asbolus verrucosus.</title>
        <authorList>
            <person name="Rider S.D."/>
        </authorList>
    </citation>
    <scope>NUCLEOTIDE SEQUENCE [LARGE SCALE GENOMIC DNA]</scope>
    <source>
        <strain evidence="4">Butters</strain>
        <tissue evidence="4">Head and leg muscle</tissue>
    </source>
</reference>
<dbReference type="InterPro" id="IPR006621">
    <property type="entry name" value="Nose-resist-to-fluoxetine_N"/>
</dbReference>
<feature type="transmembrane region" description="Helical" evidence="1">
    <location>
        <begin position="229"/>
        <end position="251"/>
    </location>
</feature>
<feature type="transmembrane region" description="Helical" evidence="1">
    <location>
        <begin position="706"/>
        <end position="725"/>
    </location>
</feature>
<evidence type="ECO:0000259" key="3">
    <source>
        <dbReference type="Pfam" id="PF20146"/>
    </source>
</evidence>
<comment type="caution">
    <text evidence="4">The sequence shown here is derived from an EMBL/GenBank/DDBJ whole genome shotgun (WGS) entry which is preliminary data.</text>
</comment>
<dbReference type="Proteomes" id="UP000292052">
    <property type="component" value="Unassembled WGS sequence"/>
</dbReference>
<feature type="domain" description="Nose resistant-to-fluoxetine protein N-terminal" evidence="3">
    <location>
        <begin position="409"/>
        <end position="520"/>
    </location>
</feature>
<feature type="non-terminal residue" evidence="4">
    <location>
        <position position="829"/>
    </location>
</feature>
<feature type="transmembrane region" description="Helical" evidence="1">
    <location>
        <begin position="50"/>
        <end position="77"/>
    </location>
</feature>
<feature type="transmembrane region" description="Helical" evidence="1">
    <location>
        <begin position="600"/>
        <end position="624"/>
    </location>
</feature>
<evidence type="ECO:0000259" key="2">
    <source>
        <dbReference type="Pfam" id="PF01757"/>
    </source>
</evidence>
<dbReference type="PANTHER" id="PTHR11161">
    <property type="entry name" value="O-ACYLTRANSFERASE"/>
    <property type="match status" value="1"/>
</dbReference>
<evidence type="ECO:0000256" key="1">
    <source>
        <dbReference type="SAM" id="Phobius"/>
    </source>
</evidence>
<protein>
    <submittedName>
        <fullName evidence="4">Nose resistant to fluoxetine protein 6-like</fullName>
    </submittedName>
</protein>
<dbReference type="GO" id="GO:0016747">
    <property type="term" value="F:acyltransferase activity, transferring groups other than amino-acyl groups"/>
    <property type="evidence" value="ECO:0007669"/>
    <property type="project" value="InterPro"/>
</dbReference>
<feature type="transmembrane region" description="Helical" evidence="1">
    <location>
        <begin position="737"/>
        <end position="757"/>
    </location>
</feature>
<evidence type="ECO:0000313" key="5">
    <source>
        <dbReference type="Proteomes" id="UP000292052"/>
    </source>
</evidence>